<keyword evidence="10" id="KW-0472">Membrane</keyword>
<comment type="subcellular location">
    <subcellularLocation>
        <location evidence="1">Cell membrane</location>
        <topology evidence="1">Peripheral membrane protein</topology>
        <orientation evidence="1">Cytoplasmic side</orientation>
    </subcellularLocation>
</comment>
<evidence type="ECO:0000256" key="4">
    <source>
        <dbReference type="ARBA" id="ARBA00022448"/>
    </source>
</evidence>
<evidence type="ECO:0000256" key="1">
    <source>
        <dbReference type="ARBA" id="ARBA00004413"/>
    </source>
</evidence>
<evidence type="ECO:0000256" key="14">
    <source>
        <dbReference type="SAM" id="MobiDB-lite"/>
    </source>
</evidence>
<keyword evidence="4" id="KW-0813">Transport</keyword>
<dbReference type="Pfam" id="PF00448">
    <property type="entry name" value="SRP54"/>
    <property type="match status" value="1"/>
</dbReference>
<keyword evidence="17" id="KW-0969">Cilium</keyword>
<evidence type="ECO:0000256" key="11">
    <source>
        <dbReference type="ARBA" id="ARBA00023225"/>
    </source>
</evidence>
<evidence type="ECO:0000259" key="15">
    <source>
        <dbReference type="SMART" id="SM00382"/>
    </source>
</evidence>
<feature type="domain" description="SRP54-type proteins GTP-binding" evidence="16">
    <location>
        <begin position="178"/>
        <end position="370"/>
    </location>
</feature>
<evidence type="ECO:0000256" key="3">
    <source>
        <dbReference type="ARBA" id="ARBA00014919"/>
    </source>
</evidence>
<keyword evidence="18" id="KW-1185">Reference proteome</keyword>
<evidence type="ECO:0000256" key="8">
    <source>
        <dbReference type="ARBA" id="ARBA00022927"/>
    </source>
</evidence>
<dbReference type="InterPro" id="IPR003593">
    <property type="entry name" value="AAA+_ATPase"/>
</dbReference>
<dbReference type="GO" id="GO:0003924">
    <property type="term" value="F:GTPase activity"/>
    <property type="evidence" value="ECO:0007669"/>
    <property type="project" value="UniProtKB-UniRule"/>
</dbReference>
<dbReference type="InterPro" id="IPR027417">
    <property type="entry name" value="P-loop_NTPase"/>
</dbReference>
<evidence type="ECO:0000256" key="12">
    <source>
        <dbReference type="ARBA" id="ARBA00025337"/>
    </source>
</evidence>
<dbReference type="GO" id="GO:0005047">
    <property type="term" value="F:signal recognition particle binding"/>
    <property type="evidence" value="ECO:0007669"/>
    <property type="project" value="TreeGrafter"/>
</dbReference>
<dbReference type="GO" id="GO:0005525">
    <property type="term" value="F:GTP binding"/>
    <property type="evidence" value="ECO:0007669"/>
    <property type="project" value="UniProtKB-UniRule"/>
</dbReference>
<keyword evidence="5" id="KW-1003">Cell membrane</keyword>
<evidence type="ECO:0000256" key="13">
    <source>
        <dbReference type="NCBIfam" id="TIGR03499"/>
    </source>
</evidence>
<feature type="domain" description="AAA+ ATPase" evidence="15">
    <location>
        <begin position="177"/>
        <end position="333"/>
    </location>
</feature>
<dbReference type="SMART" id="SM00962">
    <property type="entry name" value="SRP54"/>
    <property type="match status" value="1"/>
</dbReference>
<dbReference type="Gene3D" id="3.40.50.300">
    <property type="entry name" value="P-loop containing nucleotide triphosphate hydrolases"/>
    <property type="match status" value="1"/>
</dbReference>
<dbReference type="InterPro" id="IPR020006">
    <property type="entry name" value="FlhF"/>
</dbReference>
<proteinExistence type="inferred from homology"/>
<dbReference type="GO" id="GO:0015031">
    <property type="term" value="P:protein transport"/>
    <property type="evidence" value="ECO:0007669"/>
    <property type="project" value="UniProtKB-KW"/>
</dbReference>
<evidence type="ECO:0000256" key="10">
    <source>
        <dbReference type="ARBA" id="ARBA00023136"/>
    </source>
</evidence>
<gene>
    <name evidence="17" type="primary">flhF</name>
    <name evidence="17" type="ORF">E4680_04415</name>
</gene>
<dbReference type="SMART" id="SM00382">
    <property type="entry name" value="AAA"/>
    <property type="match status" value="1"/>
</dbReference>
<dbReference type="InterPro" id="IPR000897">
    <property type="entry name" value="SRP54_GTPase_dom"/>
</dbReference>
<keyword evidence="8" id="KW-0653">Protein transport</keyword>
<dbReference type="SUPFAM" id="SSF52540">
    <property type="entry name" value="P-loop containing nucleoside triphosphate hydrolases"/>
    <property type="match status" value="1"/>
</dbReference>
<evidence type="ECO:0000256" key="5">
    <source>
        <dbReference type="ARBA" id="ARBA00022475"/>
    </source>
</evidence>
<evidence type="ECO:0000256" key="6">
    <source>
        <dbReference type="ARBA" id="ARBA00022741"/>
    </source>
</evidence>
<dbReference type="PANTHER" id="PTHR43134:SF3">
    <property type="entry name" value="FLAGELLAR BIOSYNTHESIS PROTEIN FLHF"/>
    <property type="match status" value="1"/>
</dbReference>
<dbReference type="InterPro" id="IPR047040">
    <property type="entry name" value="FlhF__GTPase_dom"/>
</dbReference>
<dbReference type="RefSeq" id="WP_135281179.1">
    <property type="nucleotide sequence ID" value="NZ_SRIO01000004.1"/>
</dbReference>
<dbReference type="GO" id="GO:0005886">
    <property type="term" value="C:plasma membrane"/>
    <property type="evidence" value="ECO:0007669"/>
    <property type="project" value="UniProtKB-SubCell"/>
</dbReference>
<keyword evidence="11" id="KW-1006">Bacterial flagellum protein export</keyword>
<dbReference type="EMBL" id="SRIO01000004">
    <property type="protein sequence ID" value="TFZ83299.1"/>
    <property type="molecule type" value="Genomic_DNA"/>
</dbReference>
<protein>
    <recommendedName>
        <fullName evidence="3 13">Flagellar biosynthesis protein FlhF</fullName>
    </recommendedName>
</protein>
<accession>A0A4Z0FA36</accession>
<comment type="caution">
    <text evidence="17">The sequence shown here is derived from an EMBL/GenBank/DDBJ whole genome shotgun (WGS) entry which is preliminary data.</text>
</comment>
<evidence type="ECO:0000259" key="16">
    <source>
        <dbReference type="SMART" id="SM00962"/>
    </source>
</evidence>
<evidence type="ECO:0000256" key="2">
    <source>
        <dbReference type="ARBA" id="ARBA00008531"/>
    </source>
</evidence>
<evidence type="ECO:0000256" key="9">
    <source>
        <dbReference type="ARBA" id="ARBA00023134"/>
    </source>
</evidence>
<keyword evidence="17" id="KW-0966">Cell projection</keyword>
<comment type="similarity">
    <text evidence="2">Belongs to the GTP-binding SRP family.</text>
</comment>
<dbReference type="GO" id="GO:0006614">
    <property type="term" value="P:SRP-dependent cotranslational protein targeting to membrane"/>
    <property type="evidence" value="ECO:0007669"/>
    <property type="project" value="UniProtKB-UniRule"/>
</dbReference>
<reference evidence="17 18" key="1">
    <citation type="journal article" date="2019" name="ISME J.">
        <title>Candidatus Macondimonas diazotrophica, a novel gammaproteobacterial genus dominating crude-oil-contaminated coastal sediments.</title>
        <authorList>
            <person name="Karthikeyan S."/>
            <person name="Konstantinidis K."/>
        </authorList>
    </citation>
    <scope>NUCLEOTIDE SEQUENCE [LARGE SCALE GENOMIC DNA]</scope>
    <source>
        <strain evidence="17 18">KTK01</strain>
    </source>
</reference>
<dbReference type="PANTHER" id="PTHR43134">
    <property type="entry name" value="SIGNAL RECOGNITION PARTICLE RECEPTOR SUBUNIT ALPHA"/>
    <property type="match status" value="1"/>
</dbReference>
<dbReference type="GO" id="GO:0044781">
    <property type="term" value="P:bacterial-type flagellum organization"/>
    <property type="evidence" value="ECO:0007669"/>
    <property type="project" value="UniProtKB-UniRule"/>
</dbReference>
<dbReference type="Proteomes" id="UP000297890">
    <property type="component" value="Unassembled WGS sequence"/>
</dbReference>
<keyword evidence="9" id="KW-0342">GTP-binding</keyword>
<comment type="function">
    <text evidence="12">Necessary for flagellar biosynthesis. May be involved in translocation of the flagellum.</text>
</comment>
<dbReference type="FunFam" id="3.40.50.300:FF:000695">
    <property type="entry name" value="Flagellar biosynthesis regulator FlhF"/>
    <property type="match status" value="1"/>
</dbReference>
<dbReference type="NCBIfam" id="TIGR03499">
    <property type="entry name" value="FlhF"/>
    <property type="match status" value="1"/>
</dbReference>
<organism evidence="17 18">
    <name type="scientific">Candidatus Macondimonas diazotrophica</name>
    <dbReference type="NCBI Taxonomy" id="2305248"/>
    <lineage>
        <taxon>Bacteria</taxon>
        <taxon>Pseudomonadati</taxon>
        <taxon>Pseudomonadota</taxon>
        <taxon>Gammaproteobacteria</taxon>
        <taxon>Chromatiales</taxon>
        <taxon>Ectothiorhodospiraceae</taxon>
        <taxon>Candidatus Macondimonas</taxon>
    </lineage>
</organism>
<dbReference type="Gene3D" id="1.20.120.1380">
    <property type="entry name" value="Flagellar FlhF biosynthesis protein, N domain"/>
    <property type="match status" value="1"/>
</dbReference>
<feature type="region of interest" description="Disordered" evidence="14">
    <location>
        <begin position="57"/>
        <end position="89"/>
    </location>
</feature>
<keyword evidence="17" id="KW-0282">Flagellum</keyword>
<evidence type="ECO:0000313" key="18">
    <source>
        <dbReference type="Proteomes" id="UP000297890"/>
    </source>
</evidence>
<name>A0A4Z0FA36_9GAMM</name>
<dbReference type="AlphaFoldDB" id="A0A4Z0FA36"/>
<sequence>MKIKRFQGADVRSVLQQVREALGPDAVILSNRREHSGVEIVAATDYDEARVWQAVAHAESRAPSPVNPGAPGADTRQAPTPHPSSTSLHEVREELGRLKSLLEERLDSLSWRQWLHHHPQHRAAFQELQSLELSLEMTQRILSALPGAAQGADELRRQAMASLVRLLSIPAADPLTQGGIVALVGTTGVGKTTTLAKLAARYAMAHGPESVRLVSSDGHRIGAHEQLMTYGRLLGVGVHVAETAAELRRVLAELKDVPLVLVDSAGMGQRDRRLTDQLRRLQGASDRLRAYAVLPAPARLEVLEETVEALPVSHLAGAMISKLDEAVSLGPVLSVLSRRRLGVVYLANGQRVPEDLLRTRPADLVIRAQAFARQQRSGSMDDKWRGVRAG</sequence>
<keyword evidence="7" id="KW-1005">Bacterial flagellum biogenesis</keyword>
<evidence type="ECO:0000256" key="7">
    <source>
        <dbReference type="ARBA" id="ARBA00022795"/>
    </source>
</evidence>
<evidence type="ECO:0000313" key="17">
    <source>
        <dbReference type="EMBL" id="TFZ83299.1"/>
    </source>
</evidence>
<dbReference type="CDD" id="cd17873">
    <property type="entry name" value="FlhF"/>
    <property type="match status" value="1"/>
</dbReference>
<keyword evidence="6" id="KW-0547">Nucleotide-binding</keyword>
<dbReference type="OrthoDB" id="9778554at2"/>